<evidence type="ECO:0000313" key="2">
    <source>
        <dbReference type="Proteomes" id="UP001154078"/>
    </source>
</evidence>
<dbReference type="PANTHER" id="PTHR47326:SF1">
    <property type="entry name" value="HTH PSQ-TYPE DOMAIN-CONTAINING PROTEIN"/>
    <property type="match status" value="1"/>
</dbReference>
<dbReference type="PANTHER" id="PTHR47326">
    <property type="entry name" value="TRANSPOSABLE ELEMENT TC3 TRANSPOSASE-LIKE PROTEIN"/>
    <property type="match status" value="1"/>
</dbReference>
<dbReference type="GO" id="GO:0003676">
    <property type="term" value="F:nucleic acid binding"/>
    <property type="evidence" value="ECO:0007669"/>
    <property type="project" value="InterPro"/>
</dbReference>
<evidence type="ECO:0008006" key="3">
    <source>
        <dbReference type="Google" id="ProtNLM"/>
    </source>
</evidence>
<dbReference type="AlphaFoldDB" id="A0A9P0BCJ7"/>
<sequence length="157" mass="18322">MHYWSGNKLIGYFIDGTLNGIKYRNFLEHELPPLLEDVALPIRQIMWFQHDGCPAHYSAKAREVLNRDFNGRWIGRGGPVNWPARSPDLTSPDFFLWGYLIDKVFQQAPTTREYMIQRIRNACAEIPADMLLSCVQSFEKRINKCLEVQGHNFEHLI</sequence>
<keyword evidence="2" id="KW-1185">Reference proteome</keyword>
<name>A0A9P0BCJ7_BRAAE</name>
<evidence type="ECO:0000313" key="1">
    <source>
        <dbReference type="EMBL" id="CAH0560519.1"/>
    </source>
</evidence>
<dbReference type="Proteomes" id="UP001154078">
    <property type="component" value="Chromosome 7"/>
</dbReference>
<dbReference type="OrthoDB" id="6766291at2759"/>
<accession>A0A9P0BCJ7</accession>
<protein>
    <recommendedName>
        <fullName evidence="3">Transposable element Tc3 transposase</fullName>
    </recommendedName>
</protein>
<proteinExistence type="predicted"/>
<dbReference type="EMBL" id="OV121138">
    <property type="protein sequence ID" value="CAH0560519.1"/>
    <property type="molecule type" value="Genomic_DNA"/>
</dbReference>
<organism evidence="1 2">
    <name type="scientific">Brassicogethes aeneus</name>
    <name type="common">Rape pollen beetle</name>
    <name type="synonym">Meligethes aeneus</name>
    <dbReference type="NCBI Taxonomy" id="1431903"/>
    <lineage>
        <taxon>Eukaryota</taxon>
        <taxon>Metazoa</taxon>
        <taxon>Ecdysozoa</taxon>
        <taxon>Arthropoda</taxon>
        <taxon>Hexapoda</taxon>
        <taxon>Insecta</taxon>
        <taxon>Pterygota</taxon>
        <taxon>Neoptera</taxon>
        <taxon>Endopterygota</taxon>
        <taxon>Coleoptera</taxon>
        <taxon>Polyphaga</taxon>
        <taxon>Cucujiformia</taxon>
        <taxon>Nitidulidae</taxon>
        <taxon>Meligethinae</taxon>
        <taxon>Brassicogethes</taxon>
    </lineage>
</organism>
<dbReference type="Gene3D" id="3.30.420.10">
    <property type="entry name" value="Ribonuclease H-like superfamily/Ribonuclease H"/>
    <property type="match status" value="1"/>
</dbReference>
<reference evidence="1" key="1">
    <citation type="submission" date="2021-12" db="EMBL/GenBank/DDBJ databases">
        <authorList>
            <person name="King R."/>
        </authorList>
    </citation>
    <scope>NUCLEOTIDE SEQUENCE</scope>
</reference>
<gene>
    <name evidence="1" type="ORF">MELIAE_LOCUS10254</name>
</gene>
<dbReference type="InterPro" id="IPR036397">
    <property type="entry name" value="RNaseH_sf"/>
</dbReference>